<evidence type="ECO:0000313" key="3">
    <source>
        <dbReference type="EMBL" id="TCP41877.1"/>
    </source>
</evidence>
<accession>A0A4R2Q0A2</accession>
<evidence type="ECO:0000259" key="2">
    <source>
        <dbReference type="Pfam" id="PF01471"/>
    </source>
</evidence>
<dbReference type="SUPFAM" id="SSF63829">
    <property type="entry name" value="Calcium-dependent phosphotriesterase"/>
    <property type="match status" value="1"/>
</dbReference>
<dbReference type="SUPFAM" id="SSF47090">
    <property type="entry name" value="PGBD-like"/>
    <property type="match status" value="1"/>
</dbReference>
<reference evidence="3 4" key="1">
    <citation type="submission" date="2019-03" db="EMBL/GenBank/DDBJ databases">
        <title>Genomic Encyclopedia of Type Strains, Phase IV (KMG-IV): sequencing the most valuable type-strain genomes for metagenomic binning, comparative biology and taxonomic classification.</title>
        <authorList>
            <person name="Goeker M."/>
        </authorList>
    </citation>
    <scope>NUCLEOTIDE SEQUENCE [LARGE SCALE GENOMIC DNA]</scope>
    <source>
        <strain evidence="3 4">DSM 18063</strain>
    </source>
</reference>
<dbReference type="Proteomes" id="UP000294835">
    <property type="component" value="Unassembled WGS sequence"/>
</dbReference>
<organism evidence="3 4">
    <name type="scientific">Rhodovulum marinum</name>
    <dbReference type="NCBI Taxonomy" id="320662"/>
    <lineage>
        <taxon>Bacteria</taxon>
        <taxon>Pseudomonadati</taxon>
        <taxon>Pseudomonadota</taxon>
        <taxon>Alphaproteobacteria</taxon>
        <taxon>Rhodobacterales</taxon>
        <taxon>Paracoccaceae</taxon>
        <taxon>Rhodovulum</taxon>
    </lineage>
</organism>
<dbReference type="InterPro" id="IPR036366">
    <property type="entry name" value="PGBDSf"/>
</dbReference>
<dbReference type="InterPro" id="IPR036365">
    <property type="entry name" value="PGBD-like_sf"/>
</dbReference>
<feature type="signal peptide" evidence="1">
    <location>
        <begin position="1"/>
        <end position="23"/>
    </location>
</feature>
<dbReference type="EMBL" id="SLXP01000004">
    <property type="protein sequence ID" value="TCP41877.1"/>
    <property type="molecule type" value="Genomic_DNA"/>
</dbReference>
<feature type="domain" description="Peptidoglycan binding-like" evidence="2">
    <location>
        <begin position="412"/>
        <end position="445"/>
    </location>
</feature>
<evidence type="ECO:0000313" key="4">
    <source>
        <dbReference type="Proteomes" id="UP000294835"/>
    </source>
</evidence>
<keyword evidence="1" id="KW-0732">Signal</keyword>
<evidence type="ECO:0000256" key="1">
    <source>
        <dbReference type="SAM" id="SignalP"/>
    </source>
</evidence>
<dbReference type="RefSeq" id="WP_132461803.1">
    <property type="nucleotide sequence ID" value="NZ_SLXP01000004.1"/>
</dbReference>
<dbReference type="AlphaFoldDB" id="A0A4R2Q0A2"/>
<protein>
    <submittedName>
        <fullName evidence="3">Putative peptidoglycan binding protein</fullName>
    </submittedName>
</protein>
<name>A0A4R2Q0A2_9RHOB</name>
<proteinExistence type="predicted"/>
<feature type="chain" id="PRO_5020435231" evidence="1">
    <location>
        <begin position="24"/>
        <end position="485"/>
    </location>
</feature>
<sequence>MLFRSVIAAGALAATVCVSPATAEQAQRPVRAEADAVFSLRNVESIAFDEAHDGLFAIADGRLMHWSLFPLELKASLALDTLASDLAISPAGNLFVAGQRWNQQSLLLLGGSILAFPVDPETGIEDWFRLYQVADNATGYSQFSSVAFDGAGHAYFGSPVAFSILVVPDDLTSAAPGTRRGTVDLRCGASAQLSVLEAGGQVFYFSSTIEGAALEFGVLDGSDARKGGAECFRVANIYAQNAAPATFYSIRHAVITRPAPEEGGEPWQAVLALDPNNGRLYLFEIEIVDGQILISRKRSAEIDLAALEPAARAAGTGTYGLIAASGDGSEIYVSGSSMRRVLRFSVTEAEGLVSRGAFELEAPVQGMEIGAEGRYAAVVTGENRFGADRVLTILRDPGAVPVGAPLPASFESIRLIQDLLNASGFNAGRVDGIYGPRTIEAVKAYLDSRKAAPDLGEARGGIGAGSGEDILRAVIEGVFPRKAAD</sequence>
<dbReference type="InterPro" id="IPR002477">
    <property type="entry name" value="Peptidoglycan-bd-like"/>
</dbReference>
<dbReference type="Gene3D" id="1.10.101.10">
    <property type="entry name" value="PGBD-like superfamily/PGBD"/>
    <property type="match status" value="1"/>
</dbReference>
<dbReference type="OrthoDB" id="5395100at2"/>
<comment type="caution">
    <text evidence="3">The sequence shown here is derived from an EMBL/GenBank/DDBJ whole genome shotgun (WGS) entry which is preliminary data.</text>
</comment>
<dbReference type="Pfam" id="PF01471">
    <property type="entry name" value="PG_binding_1"/>
    <property type="match status" value="1"/>
</dbReference>
<gene>
    <name evidence="3" type="ORF">EV662_104221</name>
</gene>
<keyword evidence="4" id="KW-1185">Reference proteome</keyword>